<sequence>MPLLTIYRLLTIGLTPFAGGALAWRARQGKEDPVRLKERVGVASAERPEGRLVWLHGASIGESLALLPLIDRFIQRGVEVLVTTGTVASAKVVKARLPAGATHQYVPLDAPRFVERFLCHWRPDIVLFAESELWPNMIRAVHARRMPLILVNATISRRSAERWRRLPGGPGRLLGKIDLCLAQNAESAARYLGLGAPRVRVCGNLKFDVPPPPAGPTRLAAFTGAIGARAVWAAVSTHEGEEKIAIEAHLALERDIPGLLTIIAPRRPERGGEIAALARAAGLLATQRTLDGEPQRRTQIYVADTVGELGLLLRTAGVVFMGKSLTAAGGHSPIEPAKLGCAVLHGPHVENFADIYAELATARAAARVIDAETLARALQYLLADPSRMRKMGRAGADVVARLGGASQSIMAAIEPYLAQSALEQR</sequence>
<dbReference type="EC" id="2.4.99.12" evidence="3 10"/>
<evidence type="ECO:0000256" key="8">
    <source>
        <dbReference type="PIRSR" id="PIRSR639901-1"/>
    </source>
</evidence>
<dbReference type="AlphaFoldDB" id="A0A2D2D3B1"/>
<evidence type="ECO:0000256" key="6">
    <source>
        <dbReference type="ARBA" id="ARBA00031445"/>
    </source>
</evidence>
<feature type="domain" description="3-deoxy-D-manno-octulosonic-acid transferase N-terminal" evidence="11">
    <location>
        <begin position="35"/>
        <end position="209"/>
    </location>
</feature>
<evidence type="ECO:0000256" key="7">
    <source>
        <dbReference type="ARBA" id="ARBA00049183"/>
    </source>
</evidence>
<evidence type="ECO:0000256" key="10">
    <source>
        <dbReference type="RuleBase" id="RU365103"/>
    </source>
</evidence>
<comment type="pathway">
    <text evidence="2 10">Bacterial outer membrane biogenesis; LPS core biosynthesis.</text>
</comment>
<dbReference type="GO" id="GO:0009245">
    <property type="term" value="P:lipid A biosynthetic process"/>
    <property type="evidence" value="ECO:0007669"/>
    <property type="project" value="TreeGrafter"/>
</dbReference>
<dbReference type="Pfam" id="PF04413">
    <property type="entry name" value="Glycos_transf_N"/>
    <property type="match status" value="1"/>
</dbReference>
<reference evidence="13" key="1">
    <citation type="submission" date="2017-10" db="EMBL/GenBank/DDBJ databases">
        <title>Completed PacBio SMRT sequence of Methylosinus trichosporium OB3b reveals presence of a third large plasmid.</title>
        <authorList>
            <person name="Charles T.C."/>
            <person name="Lynch M.D.J."/>
            <person name="Heil J.R."/>
            <person name="Cheng J."/>
        </authorList>
    </citation>
    <scope>NUCLEOTIDE SEQUENCE [LARGE SCALE GENOMIC DNA]</scope>
    <source>
        <strain evidence="13">OB3b</strain>
    </source>
</reference>
<dbReference type="InterPro" id="IPR038107">
    <property type="entry name" value="Glycos_transf_N_sf"/>
</dbReference>
<keyword evidence="10" id="KW-0472">Membrane</keyword>
<comment type="function">
    <text evidence="1 10">Involved in lipopolysaccharide (LPS) biosynthesis. Catalyzes the transfer of 3-deoxy-D-manno-octulosonate (Kdo) residue(s) from CMP-Kdo to lipid IV(A), the tetraacyldisaccharide-1,4'-bisphosphate precursor of lipid A.</text>
</comment>
<evidence type="ECO:0000256" key="5">
    <source>
        <dbReference type="ARBA" id="ARBA00022679"/>
    </source>
</evidence>
<dbReference type="PANTHER" id="PTHR42755">
    <property type="entry name" value="3-DEOXY-MANNO-OCTULOSONATE CYTIDYLYLTRANSFERASE"/>
    <property type="match status" value="1"/>
</dbReference>
<organism evidence="12 13">
    <name type="scientific">Methylosinus trichosporium (strain ATCC 35070 / NCIMB 11131 / UNIQEM 75 / OB3b)</name>
    <dbReference type="NCBI Taxonomy" id="595536"/>
    <lineage>
        <taxon>Bacteria</taxon>
        <taxon>Pseudomonadati</taxon>
        <taxon>Pseudomonadota</taxon>
        <taxon>Alphaproteobacteria</taxon>
        <taxon>Hyphomicrobiales</taxon>
        <taxon>Methylocystaceae</taxon>
        <taxon>Methylosinus</taxon>
    </lineage>
</organism>
<evidence type="ECO:0000256" key="3">
    <source>
        <dbReference type="ARBA" id="ARBA00012621"/>
    </source>
</evidence>
<evidence type="ECO:0000256" key="1">
    <source>
        <dbReference type="ARBA" id="ARBA00003394"/>
    </source>
</evidence>
<dbReference type="UniPathway" id="UPA00958"/>
<dbReference type="Gene3D" id="3.40.50.11720">
    <property type="entry name" value="3-Deoxy-D-manno-octulosonic-acid transferase, N-terminal domain"/>
    <property type="match status" value="1"/>
</dbReference>
<evidence type="ECO:0000259" key="11">
    <source>
        <dbReference type="Pfam" id="PF04413"/>
    </source>
</evidence>
<dbReference type="GO" id="GO:0009244">
    <property type="term" value="P:lipopolysaccharide core region biosynthetic process"/>
    <property type="evidence" value="ECO:0007669"/>
    <property type="project" value="UniProtKB-UniRule"/>
</dbReference>
<feature type="site" description="Transition state stabilizer" evidence="9">
    <location>
        <position position="130"/>
    </location>
</feature>
<evidence type="ECO:0000313" key="13">
    <source>
        <dbReference type="Proteomes" id="UP000230709"/>
    </source>
</evidence>
<dbReference type="GO" id="GO:0005886">
    <property type="term" value="C:plasma membrane"/>
    <property type="evidence" value="ECO:0007669"/>
    <property type="project" value="UniProtKB-SubCell"/>
</dbReference>
<evidence type="ECO:0000256" key="4">
    <source>
        <dbReference type="ARBA" id="ARBA00019077"/>
    </source>
</evidence>
<comment type="similarity">
    <text evidence="10">Belongs to the glycosyltransferase group 1 family.</text>
</comment>
<dbReference type="InterPro" id="IPR007507">
    <property type="entry name" value="Glycos_transf_N"/>
</dbReference>
<proteinExistence type="inferred from homology"/>
<dbReference type="Gene3D" id="3.40.50.2000">
    <property type="entry name" value="Glycogen Phosphorylase B"/>
    <property type="match status" value="1"/>
</dbReference>
<dbReference type="SUPFAM" id="SSF53756">
    <property type="entry name" value="UDP-Glycosyltransferase/glycogen phosphorylase"/>
    <property type="match status" value="1"/>
</dbReference>
<dbReference type="PANTHER" id="PTHR42755:SF1">
    <property type="entry name" value="3-DEOXY-D-MANNO-OCTULOSONIC ACID TRANSFERASE, MITOCHONDRIAL-RELATED"/>
    <property type="match status" value="1"/>
</dbReference>
<dbReference type="EMBL" id="CP023737">
    <property type="protein sequence ID" value="ATQ69493.1"/>
    <property type="molecule type" value="Genomic_DNA"/>
</dbReference>
<evidence type="ECO:0000256" key="9">
    <source>
        <dbReference type="PIRSR" id="PIRSR639901-2"/>
    </source>
</evidence>
<keyword evidence="10" id="KW-1003">Cell membrane</keyword>
<dbReference type="STRING" id="595536.GCA_000178815_01658"/>
<evidence type="ECO:0000256" key="2">
    <source>
        <dbReference type="ARBA" id="ARBA00004713"/>
    </source>
</evidence>
<feature type="active site" description="Proton acceptor" evidence="8">
    <location>
        <position position="62"/>
    </location>
</feature>
<dbReference type="InterPro" id="IPR039901">
    <property type="entry name" value="Kdotransferase"/>
</dbReference>
<comment type="catalytic activity">
    <reaction evidence="7 10">
        <text>lipid IVA (E. coli) + CMP-3-deoxy-beta-D-manno-octulosonate = alpha-Kdo-(2-&gt;6)-lipid IVA (E. coli) + CMP + H(+)</text>
        <dbReference type="Rhea" id="RHEA:28066"/>
        <dbReference type="ChEBI" id="CHEBI:15378"/>
        <dbReference type="ChEBI" id="CHEBI:58603"/>
        <dbReference type="ChEBI" id="CHEBI:60364"/>
        <dbReference type="ChEBI" id="CHEBI:60377"/>
        <dbReference type="ChEBI" id="CHEBI:85987"/>
        <dbReference type="EC" id="2.4.99.12"/>
    </reaction>
</comment>
<dbReference type="GO" id="GO:0043842">
    <property type="term" value="F:Kdo transferase activity"/>
    <property type="evidence" value="ECO:0007669"/>
    <property type="project" value="UniProtKB-EC"/>
</dbReference>
<keyword evidence="5 10" id="KW-0808">Transferase</keyword>
<accession>A0A2D2D3B1</accession>
<keyword evidence="10" id="KW-0448">Lipopolysaccharide biosynthesis</keyword>
<dbReference type="KEGG" id="mtw:CQW49_17605"/>
<evidence type="ECO:0000313" key="12">
    <source>
        <dbReference type="EMBL" id="ATQ69493.1"/>
    </source>
</evidence>
<dbReference type="RefSeq" id="WP_003608300.1">
    <property type="nucleotide sequence ID" value="NZ_ADVE02000001.1"/>
</dbReference>
<comment type="subcellular location">
    <subcellularLocation>
        <location evidence="10">Cell membrane</location>
    </subcellularLocation>
</comment>
<protein>
    <recommendedName>
        <fullName evidence="4 10">3-deoxy-D-manno-octulosonic acid transferase</fullName>
        <shortName evidence="10">Kdo transferase</shortName>
        <ecNumber evidence="3 10">2.4.99.12</ecNumber>
    </recommendedName>
    <alternativeName>
        <fullName evidence="6 10">Lipid IV(A) 3-deoxy-D-manno-octulosonic acid transferase</fullName>
    </alternativeName>
</protein>
<keyword evidence="13" id="KW-1185">Reference proteome</keyword>
<feature type="site" description="Transition state stabilizer" evidence="9">
    <location>
        <position position="206"/>
    </location>
</feature>
<name>A0A2D2D3B1_METT3</name>
<gene>
    <name evidence="12" type="ORF">CQW49_17605</name>
</gene>
<dbReference type="Proteomes" id="UP000230709">
    <property type="component" value="Chromosome"/>
</dbReference>